<dbReference type="EMBL" id="MH669274">
    <property type="protein sequence ID" value="AXY81284.1"/>
    <property type="molecule type" value="Genomic_DNA"/>
</dbReference>
<protein>
    <submittedName>
        <fullName evidence="1">Uncharacterized protein</fullName>
    </submittedName>
</protein>
<organism evidence="1 2">
    <name type="scientific">Escherichia phage PD38</name>
    <dbReference type="NCBI Taxonomy" id="2316016"/>
    <lineage>
        <taxon>Viruses</taxon>
        <taxon>Duplodnaviria</taxon>
        <taxon>Heunggongvirae</taxon>
        <taxon>Uroviricota</taxon>
        <taxon>Caudoviricetes</taxon>
        <taxon>Schitoviridae</taxon>
        <taxon>Enquatrovirinae</taxon>
        <taxon>Gamaleyavirus</taxon>
        <taxon>Gamaleyavirus Bp4</taxon>
    </lineage>
</organism>
<reference evidence="2" key="1">
    <citation type="submission" date="2018-07" db="EMBL/GenBank/DDBJ databases">
        <authorList>
            <person name="Liu G."/>
            <person name="Sun H."/>
            <person name="Ren H."/>
            <person name="Pan Q."/>
        </authorList>
    </citation>
    <scope>NUCLEOTIDE SEQUENCE [LARGE SCALE GENOMIC DNA]</scope>
</reference>
<accession>A0A385IF21</accession>
<evidence type="ECO:0000313" key="2">
    <source>
        <dbReference type="Proteomes" id="UP000261755"/>
    </source>
</evidence>
<proteinExistence type="predicted"/>
<dbReference type="Proteomes" id="UP000261755">
    <property type="component" value="Segment"/>
</dbReference>
<name>A0A385IF21_9CAUD</name>
<evidence type="ECO:0000313" key="1">
    <source>
        <dbReference type="EMBL" id="AXY81284.1"/>
    </source>
</evidence>
<sequence>MLDFIAFCVIFYFLGWKLRHKWLLIAKLPFVTIECLIASIKHKKAMTQYYKQQAEEFAKRNQ</sequence>